<dbReference type="AlphaFoldDB" id="A0A3A2Z4M2"/>
<evidence type="ECO:0000256" key="1">
    <source>
        <dbReference type="SAM" id="MobiDB-lite"/>
    </source>
</evidence>
<accession>A0A3A2Z4M2</accession>
<feature type="compositionally biased region" description="Polar residues" evidence="1">
    <location>
        <begin position="11"/>
        <end position="21"/>
    </location>
</feature>
<keyword evidence="3" id="KW-1185">Reference proteome</keyword>
<gene>
    <name evidence="2" type="ORF">PHISCL_09836</name>
</gene>
<dbReference type="Proteomes" id="UP000266188">
    <property type="component" value="Unassembled WGS sequence"/>
</dbReference>
<organism evidence="2 3">
    <name type="scientific">Aspergillus sclerotialis</name>
    <dbReference type="NCBI Taxonomy" id="2070753"/>
    <lineage>
        <taxon>Eukaryota</taxon>
        <taxon>Fungi</taxon>
        <taxon>Dikarya</taxon>
        <taxon>Ascomycota</taxon>
        <taxon>Pezizomycotina</taxon>
        <taxon>Eurotiomycetes</taxon>
        <taxon>Eurotiomycetidae</taxon>
        <taxon>Eurotiales</taxon>
        <taxon>Aspergillaceae</taxon>
        <taxon>Aspergillus</taxon>
        <taxon>Aspergillus subgen. Polypaecilum</taxon>
    </lineage>
</organism>
<evidence type="ECO:0000313" key="3">
    <source>
        <dbReference type="Proteomes" id="UP000266188"/>
    </source>
</evidence>
<proteinExistence type="predicted"/>
<comment type="caution">
    <text evidence="2">The sequence shown here is derived from an EMBL/GenBank/DDBJ whole genome shotgun (WGS) entry which is preliminary data.</text>
</comment>
<evidence type="ECO:0000313" key="2">
    <source>
        <dbReference type="EMBL" id="RJE17826.1"/>
    </source>
</evidence>
<name>A0A3A2Z4M2_9EURO</name>
<sequence length="62" mass="6811">MGAKFPFGLRQDSTQQAQQAPNEGLPERLMRKAGFYRHPIIYSGRASSGQICKRVVNGSDSA</sequence>
<reference evidence="3" key="1">
    <citation type="submission" date="2017-02" db="EMBL/GenBank/DDBJ databases">
        <authorList>
            <person name="Tafer H."/>
            <person name="Lopandic K."/>
        </authorList>
    </citation>
    <scope>NUCLEOTIDE SEQUENCE [LARGE SCALE GENOMIC DNA]</scope>
    <source>
        <strain evidence="3">CBS 366.77</strain>
    </source>
</reference>
<feature type="region of interest" description="Disordered" evidence="1">
    <location>
        <begin position="1"/>
        <end position="25"/>
    </location>
</feature>
<dbReference type="EMBL" id="MVGC01000699">
    <property type="protein sequence ID" value="RJE17826.1"/>
    <property type="molecule type" value="Genomic_DNA"/>
</dbReference>
<protein>
    <submittedName>
        <fullName evidence="2">Uncharacterized protein</fullName>
    </submittedName>
</protein>